<keyword evidence="3 6" id="KW-1133">Transmembrane helix</keyword>
<dbReference type="GO" id="GO:0016020">
    <property type="term" value="C:membrane"/>
    <property type="evidence" value="ECO:0007669"/>
    <property type="project" value="UniProtKB-SubCell"/>
</dbReference>
<dbReference type="InterPro" id="IPR000203">
    <property type="entry name" value="GPS"/>
</dbReference>
<keyword evidence="2 6" id="KW-0812">Transmembrane</keyword>
<proteinExistence type="predicted"/>
<sequence>MADSLTYRSNGPKRPMGRLGFGKDVGFVLYDNDQFFQSKSFQPSLDTKRRVISANLQETPEIVQFQFTVTPSADSMSLNDFACVFWSYSENDWITDGCTKLESPSGSAVCSCKNQQKALKQKANFAILMTYGINYKYSEALHWISITGCALSVLGLSATALYQIKTRKARGGSPTVLVVNICLSMMVFYLLFIFGINNPVQYENVAKVSDQNKIPESDYNKYPDEGPCTAFTALLQYFLLATFTWNTLYGIHVYMLFQNSVSGTPRWFPKVSMAVGWALFSERDPTSLALPLSSSQEAVRKKQRGREPQRSAVSELTLAQPPRASPLPQREVSPILF</sequence>
<dbReference type="Proteomes" id="UP001187343">
    <property type="component" value="Unassembled WGS sequence"/>
</dbReference>
<feature type="region of interest" description="Disordered" evidence="5">
    <location>
        <begin position="293"/>
        <end position="337"/>
    </location>
</feature>
<dbReference type="PANTHER" id="PTHR47767:SF1">
    <property type="entry name" value="ADHESION G PROTEIN-COUPLED RECEPTOR G7"/>
    <property type="match status" value="1"/>
</dbReference>
<dbReference type="PANTHER" id="PTHR47767">
    <property type="entry name" value="ADHESION G PROTEIN-COUPLED RECEPTOR G7"/>
    <property type="match status" value="1"/>
</dbReference>
<reference evidence="8" key="1">
    <citation type="submission" date="2023-08" db="EMBL/GenBank/DDBJ databases">
        <title>Chromosome-level Genome Assembly of mud carp (Cirrhinus molitorella).</title>
        <authorList>
            <person name="Liu H."/>
        </authorList>
    </citation>
    <scope>NUCLEOTIDE SEQUENCE</scope>
    <source>
        <strain evidence="8">Prfri</strain>
        <tissue evidence="8">Muscle</tissue>
    </source>
</reference>
<protein>
    <recommendedName>
        <fullName evidence="7">G-protein coupled receptors family 2 profile 2 domain-containing protein</fullName>
    </recommendedName>
</protein>
<dbReference type="Gene3D" id="2.60.220.50">
    <property type="match status" value="1"/>
</dbReference>
<feature type="transmembrane region" description="Helical" evidence="6">
    <location>
        <begin position="140"/>
        <end position="164"/>
    </location>
</feature>
<keyword evidence="4 6" id="KW-0472">Membrane</keyword>
<comment type="caution">
    <text evidence="8">The sequence shown here is derived from an EMBL/GenBank/DDBJ whole genome shotgun (WGS) entry which is preliminary data.</text>
</comment>
<feature type="transmembrane region" description="Helical" evidence="6">
    <location>
        <begin position="234"/>
        <end position="257"/>
    </location>
</feature>
<dbReference type="InterPro" id="IPR053986">
    <property type="entry name" value="GPR128_GAIN_subdom_B"/>
</dbReference>
<feature type="transmembrane region" description="Helical" evidence="6">
    <location>
        <begin position="176"/>
        <end position="196"/>
    </location>
</feature>
<dbReference type="GO" id="GO:0004930">
    <property type="term" value="F:G protein-coupled receptor activity"/>
    <property type="evidence" value="ECO:0007669"/>
    <property type="project" value="InterPro"/>
</dbReference>
<dbReference type="Gene3D" id="1.20.1070.10">
    <property type="entry name" value="Rhodopsin 7-helix transmembrane proteins"/>
    <property type="match status" value="1"/>
</dbReference>
<evidence type="ECO:0000256" key="4">
    <source>
        <dbReference type="ARBA" id="ARBA00023136"/>
    </source>
</evidence>
<name>A0AA88Q8F7_9TELE</name>
<dbReference type="SMART" id="SM00303">
    <property type="entry name" value="GPS"/>
    <property type="match status" value="1"/>
</dbReference>
<keyword evidence="9" id="KW-1185">Reference proteome</keyword>
<dbReference type="Pfam" id="PF01825">
    <property type="entry name" value="GPS"/>
    <property type="match status" value="1"/>
</dbReference>
<evidence type="ECO:0000256" key="3">
    <source>
        <dbReference type="ARBA" id="ARBA00022989"/>
    </source>
</evidence>
<dbReference type="EMBL" id="JAUYZG010000005">
    <property type="protein sequence ID" value="KAK2907144.1"/>
    <property type="molecule type" value="Genomic_DNA"/>
</dbReference>
<evidence type="ECO:0000256" key="1">
    <source>
        <dbReference type="ARBA" id="ARBA00004141"/>
    </source>
</evidence>
<evidence type="ECO:0000259" key="7">
    <source>
        <dbReference type="PROSITE" id="PS50261"/>
    </source>
</evidence>
<dbReference type="Pfam" id="PF22261">
    <property type="entry name" value="GPR128_GAIN_subdom_B"/>
    <property type="match status" value="1"/>
</dbReference>
<dbReference type="GO" id="GO:0007166">
    <property type="term" value="P:cell surface receptor signaling pathway"/>
    <property type="evidence" value="ECO:0007669"/>
    <property type="project" value="InterPro"/>
</dbReference>
<organism evidence="8 9">
    <name type="scientific">Cirrhinus molitorella</name>
    <name type="common">mud carp</name>
    <dbReference type="NCBI Taxonomy" id="172907"/>
    <lineage>
        <taxon>Eukaryota</taxon>
        <taxon>Metazoa</taxon>
        <taxon>Chordata</taxon>
        <taxon>Craniata</taxon>
        <taxon>Vertebrata</taxon>
        <taxon>Euteleostomi</taxon>
        <taxon>Actinopterygii</taxon>
        <taxon>Neopterygii</taxon>
        <taxon>Teleostei</taxon>
        <taxon>Ostariophysi</taxon>
        <taxon>Cypriniformes</taxon>
        <taxon>Cyprinidae</taxon>
        <taxon>Labeoninae</taxon>
        <taxon>Labeonini</taxon>
        <taxon>Cirrhinus</taxon>
    </lineage>
</organism>
<dbReference type="InterPro" id="IPR017981">
    <property type="entry name" value="GPCR_2-like_7TM"/>
</dbReference>
<dbReference type="AlphaFoldDB" id="A0AA88Q8F7"/>
<gene>
    <name evidence="8" type="ORF">Q8A67_006129</name>
</gene>
<dbReference type="Pfam" id="PF00002">
    <property type="entry name" value="7tm_2"/>
    <property type="match status" value="1"/>
</dbReference>
<dbReference type="InterPro" id="IPR000832">
    <property type="entry name" value="GPCR_2_secretin-like"/>
</dbReference>
<dbReference type="PROSITE" id="PS50261">
    <property type="entry name" value="G_PROTEIN_RECEP_F2_4"/>
    <property type="match status" value="1"/>
</dbReference>
<evidence type="ECO:0000256" key="6">
    <source>
        <dbReference type="SAM" id="Phobius"/>
    </source>
</evidence>
<dbReference type="InterPro" id="IPR053066">
    <property type="entry name" value="ADGR_G7"/>
</dbReference>
<dbReference type="InterPro" id="IPR046338">
    <property type="entry name" value="GAIN_dom_sf"/>
</dbReference>
<evidence type="ECO:0000313" key="8">
    <source>
        <dbReference type="EMBL" id="KAK2907144.1"/>
    </source>
</evidence>
<accession>A0AA88Q8F7</accession>
<feature type="domain" description="G-protein coupled receptors family 2 profile 2" evidence="7">
    <location>
        <begin position="141"/>
        <end position="279"/>
    </location>
</feature>
<evidence type="ECO:0000256" key="5">
    <source>
        <dbReference type="SAM" id="MobiDB-lite"/>
    </source>
</evidence>
<evidence type="ECO:0000256" key="2">
    <source>
        <dbReference type="ARBA" id="ARBA00022692"/>
    </source>
</evidence>
<evidence type="ECO:0000313" key="9">
    <source>
        <dbReference type="Proteomes" id="UP001187343"/>
    </source>
</evidence>
<comment type="subcellular location">
    <subcellularLocation>
        <location evidence="1">Membrane</location>
        <topology evidence="1">Multi-pass membrane protein</topology>
    </subcellularLocation>
</comment>